<gene>
    <name evidence="1" type="ORF">IAC77_03365</name>
</gene>
<reference evidence="1" key="1">
    <citation type="submission" date="2020-10" db="EMBL/GenBank/DDBJ databases">
        <authorList>
            <person name="Gilroy R."/>
        </authorList>
    </citation>
    <scope>NUCLEOTIDE SEQUENCE</scope>
    <source>
        <strain evidence="1">B1-16210</strain>
    </source>
</reference>
<evidence type="ECO:0000313" key="1">
    <source>
        <dbReference type="EMBL" id="MBO8407471.1"/>
    </source>
</evidence>
<reference evidence="1" key="2">
    <citation type="journal article" date="2021" name="PeerJ">
        <title>Extensive microbial diversity within the chicken gut microbiome revealed by metagenomics and culture.</title>
        <authorList>
            <person name="Gilroy R."/>
            <person name="Ravi A."/>
            <person name="Getino M."/>
            <person name="Pursley I."/>
            <person name="Horton D.L."/>
            <person name="Alikhan N.F."/>
            <person name="Baker D."/>
            <person name="Gharbi K."/>
            <person name="Hall N."/>
            <person name="Watson M."/>
            <person name="Adriaenssens E.M."/>
            <person name="Foster-Nyarko E."/>
            <person name="Jarju S."/>
            <person name="Secka A."/>
            <person name="Antonio M."/>
            <person name="Oren A."/>
            <person name="Chaudhuri R.R."/>
            <person name="La Ragione R."/>
            <person name="Hildebrand F."/>
            <person name="Pallen M.J."/>
        </authorList>
    </citation>
    <scope>NUCLEOTIDE SEQUENCE</scope>
    <source>
        <strain evidence="1">B1-16210</strain>
    </source>
</reference>
<sequence>MDARYTYFFKSPDDGRILGYFVPWRGKPVSIAHVLTMLARSHSTMRRFQIGVKTETQNGEFTRWDSRIYTVYADNEKIPFDNPKIVPLNKEFEFVYPVKIPIVKMIQHALDSNLIMR</sequence>
<comment type="caution">
    <text evidence="1">The sequence shown here is derived from an EMBL/GenBank/DDBJ whole genome shotgun (WGS) entry which is preliminary data.</text>
</comment>
<accession>A0A940DGZ1</accession>
<protein>
    <submittedName>
        <fullName evidence="1">Uncharacterized protein</fullName>
    </submittedName>
</protein>
<evidence type="ECO:0000313" key="2">
    <source>
        <dbReference type="Proteomes" id="UP000721442"/>
    </source>
</evidence>
<proteinExistence type="predicted"/>
<dbReference type="Proteomes" id="UP000721442">
    <property type="component" value="Unassembled WGS sequence"/>
</dbReference>
<name>A0A940DGZ1_9PROT</name>
<organism evidence="1 2">
    <name type="scientific">Candidatus Enterousia excrementavium</name>
    <dbReference type="NCBI Taxonomy" id="2840789"/>
    <lineage>
        <taxon>Bacteria</taxon>
        <taxon>Pseudomonadati</taxon>
        <taxon>Pseudomonadota</taxon>
        <taxon>Alphaproteobacteria</taxon>
        <taxon>Candidatus Enterousia</taxon>
    </lineage>
</organism>
<dbReference type="AlphaFoldDB" id="A0A940DGZ1"/>
<dbReference type="EMBL" id="JADINE010000042">
    <property type="protein sequence ID" value="MBO8407471.1"/>
    <property type="molecule type" value="Genomic_DNA"/>
</dbReference>